<feature type="coiled-coil region" evidence="1">
    <location>
        <begin position="29"/>
        <end position="56"/>
    </location>
</feature>
<comment type="caution">
    <text evidence="2">The sequence shown here is derived from an EMBL/GenBank/DDBJ whole genome shotgun (WGS) entry which is preliminary data.</text>
</comment>
<organism evidence="2 3">
    <name type="scientific">Allacma fusca</name>
    <dbReference type="NCBI Taxonomy" id="39272"/>
    <lineage>
        <taxon>Eukaryota</taxon>
        <taxon>Metazoa</taxon>
        <taxon>Ecdysozoa</taxon>
        <taxon>Arthropoda</taxon>
        <taxon>Hexapoda</taxon>
        <taxon>Collembola</taxon>
        <taxon>Symphypleona</taxon>
        <taxon>Sminthuridae</taxon>
        <taxon>Allacma</taxon>
    </lineage>
</organism>
<name>A0A8J2PA89_9HEXA</name>
<keyword evidence="1" id="KW-0175">Coiled coil</keyword>
<dbReference type="AlphaFoldDB" id="A0A8J2PA89"/>
<evidence type="ECO:0000313" key="2">
    <source>
        <dbReference type="EMBL" id="CAG7820676.1"/>
    </source>
</evidence>
<feature type="non-terminal residue" evidence="2">
    <location>
        <position position="128"/>
    </location>
</feature>
<keyword evidence="3" id="KW-1185">Reference proteome</keyword>
<evidence type="ECO:0000313" key="3">
    <source>
        <dbReference type="Proteomes" id="UP000708208"/>
    </source>
</evidence>
<sequence length="128" mass="14187">MSKNLIGVRTSYKGSLTKWFNYVAKMDEKNVARADYESWSEKIKELTAKLEANHTEICGSVTNQADIDDAVADYDGTLDKILDLGSILNRIQEHIKEREEQKALKQRTADIIATANAQAAAQPANTAS</sequence>
<gene>
    <name evidence="2" type="ORF">AFUS01_LOCUS31055</name>
</gene>
<evidence type="ECO:0000256" key="1">
    <source>
        <dbReference type="SAM" id="Coils"/>
    </source>
</evidence>
<dbReference type="EMBL" id="CAJVCH010486735">
    <property type="protein sequence ID" value="CAG7820676.1"/>
    <property type="molecule type" value="Genomic_DNA"/>
</dbReference>
<proteinExistence type="predicted"/>
<reference evidence="2" key="1">
    <citation type="submission" date="2021-06" db="EMBL/GenBank/DDBJ databases">
        <authorList>
            <person name="Hodson N. C."/>
            <person name="Mongue J. A."/>
            <person name="Jaron S. K."/>
        </authorList>
    </citation>
    <scope>NUCLEOTIDE SEQUENCE</scope>
</reference>
<protein>
    <submittedName>
        <fullName evidence="2">Uncharacterized protein</fullName>
    </submittedName>
</protein>
<dbReference type="Proteomes" id="UP000708208">
    <property type="component" value="Unassembled WGS sequence"/>
</dbReference>
<accession>A0A8J2PA89</accession>